<organism evidence="2 3">
    <name type="scientific">Streptomyces kanasensis</name>
    <dbReference type="NCBI Taxonomy" id="936756"/>
    <lineage>
        <taxon>Bacteria</taxon>
        <taxon>Bacillati</taxon>
        <taxon>Actinomycetota</taxon>
        <taxon>Actinomycetes</taxon>
        <taxon>Kitasatosporales</taxon>
        <taxon>Streptomycetaceae</taxon>
        <taxon>Streptomyces</taxon>
    </lineage>
</organism>
<dbReference type="GO" id="GO:0046872">
    <property type="term" value="F:metal ion binding"/>
    <property type="evidence" value="ECO:0007669"/>
    <property type="project" value="InterPro"/>
</dbReference>
<evidence type="ECO:0000256" key="1">
    <source>
        <dbReference type="SAM" id="MobiDB-lite"/>
    </source>
</evidence>
<dbReference type="GO" id="GO:0019441">
    <property type="term" value="P:L-tryptophan catabolic process to kynurenine"/>
    <property type="evidence" value="ECO:0007669"/>
    <property type="project" value="InterPro"/>
</dbReference>
<feature type="region of interest" description="Disordered" evidence="1">
    <location>
        <begin position="130"/>
        <end position="155"/>
    </location>
</feature>
<proteinExistence type="predicted"/>
<evidence type="ECO:0000313" key="2">
    <source>
        <dbReference type="EMBL" id="KUH40652.1"/>
    </source>
</evidence>
<dbReference type="STRING" id="936756.ATE80_00150"/>
<dbReference type="Gene3D" id="1.20.58.480">
    <property type="match status" value="2"/>
</dbReference>
<protein>
    <recommendedName>
        <fullName evidence="4">Tryptophan 2,3-dioxygenase</fullName>
    </recommendedName>
</protein>
<dbReference type="AlphaFoldDB" id="A0A100YA82"/>
<dbReference type="InterPro" id="IPR037217">
    <property type="entry name" value="Trp/Indoleamine_2_3_dOase-like"/>
</dbReference>
<dbReference type="PANTHER" id="PTHR10138">
    <property type="entry name" value="TRYPTOPHAN 2,3-DIOXYGENASE"/>
    <property type="match status" value="1"/>
</dbReference>
<dbReference type="PANTHER" id="PTHR10138:SF0">
    <property type="entry name" value="TRYPTOPHAN 2,3-DIOXYGENASE"/>
    <property type="match status" value="1"/>
</dbReference>
<dbReference type="OrthoDB" id="9776847at2"/>
<dbReference type="GO" id="GO:0019442">
    <property type="term" value="P:L-tryptophan catabolic process to acetyl-CoA"/>
    <property type="evidence" value="ECO:0007669"/>
    <property type="project" value="TreeGrafter"/>
</dbReference>
<evidence type="ECO:0000313" key="3">
    <source>
        <dbReference type="Proteomes" id="UP000054011"/>
    </source>
</evidence>
<evidence type="ECO:0008006" key="4">
    <source>
        <dbReference type="Google" id="ProtNLM"/>
    </source>
</evidence>
<dbReference type="SUPFAM" id="SSF140959">
    <property type="entry name" value="Indolic compounds 2,3-dioxygenase-like"/>
    <property type="match status" value="1"/>
</dbReference>
<keyword evidence="3" id="KW-1185">Reference proteome</keyword>
<gene>
    <name evidence="2" type="ORF">ATE80_00150</name>
</gene>
<dbReference type="GO" id="GO:0020037">
    <property type="term" value="F:heme binding"/>
    <property type="evidence" value="ECO:0007669"/>
    <property type="project" value="InterPro"/>
</dbReference>
<dbReference type="InterPro" id="IPR004981">
    <property type="entry name" value="Trp_2_3_dOase"/>
</dbReference>
<dbReference type="GO" id="GO:0004833">
    <property type="term" value="F:L-tryptophan 2,3-dioxygenase activity"/>
    <property type="evidence" value="ECO:0007669"/>
    <property type="project" value="InterPro"/>
</dbReference>
<dbReference type="Pfam" id="PF03301">
    <property type="entry name" value="Trp_dioxygenase"/>
    <property type="match status" value="2"/>
</dbReference>
<comment type="caution">
    <text evidence="2">The sequence shown here is derived from an EMBL/GenBank/DDBJ whole genome shotgun (WGS) entry which is preliminary data.</text>
</comment>
<dbReference type="EMBL" id="LNSV01000001">
    <property type="protein sequence ID" value="KUH40652.1"/>
    <property type="molecule type" value="Genomic_DNA"/>
</dbReference>
<sequence length="206" mass="22767">METPYERYLRLPALLSLQQPRTSRDDTARWPDERLFIVVHQSAELLVGQALVDLGTALEHTEAGRVRPACTSLRRVTALVEALDQHLVLLDHLDPAGFGAFRPLLEEASGSQSPQFAALFDLVDEHGHFGRTTDTGGAAGTPPVRGEEQEEPAPSWRALHNAVTRWRVRHLLMVERMIGDGAGTGGTTGLEYLRSRIHLPPHRPPV</sequence>
<accession>A0A100YA82</accession>
<dbReference type="RefSeq" id="WP_058940002.1">
    <property type="nucleotide sequence ID" value="NZ_LNSV01000001.1"/>
</dbReference>
<name>A0A100YA82_9ACTN</name>
<reference evidence="2 3" key="1">
    <citation type="submission" date="2015-11" db="EMBL/GenBank/DDBJ databases">
        <title>Genome-wide analysis reveals the secondary metabolome in Streptomyces kanasensis ZX01.</title>
        <authorList>
            <person name="Zhang G."/>
            <person name="Han L."/>
            <person name="Feng J."/>
            <person name="Zhang X."/>
        </authorList>
    </citation>
    <scope>NUCLEOTIDE SEQUENCE [LARGE SCALE GENOMIC DNA]</scope>
    <source>
        <strain evidence="2 3">ZX01</strain>
    </source>
</reference>
<dbReference type="Proteomes" id="UP000054011">
    <property type="component" value="Unassembled WGS sequence"/>
</dbReference>